<evidence type="ECO:0000313" key="3">
    <source>
        <dbReference type="EMBL" id="KAK9747500.1"/>
    </source>
</evidence>
<gene>
    <name evidence="3" type="ORF">QE152_g5275</name>
</gene>
<protein>
    <recommendedName>
        <fullName evidence="2">C2H2-type domain-containing protein</fullName>
    </recommendedName>
</protein>
<sequence length="98" mass="11345">MFPCKCGKEFATEAGLKAHIRRRYCRYRPPPVGEAAPAVDTHICTYCPREFPSYPGLRQHVRQAHPGEYNDELIKEAEDPKERTRWSDAEMIAMAKHE</sequence>
<dbReference type="PROSITE" id="PS50157">
    <property type="entry name" value="ZINC_FINGER_C2H2_2"/>
    <property type="match status" value="1"/>
</dbReference>
<comment type="caution">
    <text evidence="3">The sequence shown here is derived from an EMBL/GenBank/DDBJ whole genome shotgun (WGS) entry which is preliminary data.</text>
</comment>
<keyword evidence="1" id="KW-0863">Zinc-finger</keyword>
<dbReference type="AlphaFoldDB" id="A0AAW1MTM9"/>
<evidence type="ECO:0000256" key="1">
    <source>
        <dbReference type="PROSITE-ProRule" id="PRU00042"/>
    </source>
</evidence>
<dbReference type="PROSITE" id="PS00028">
    <property type="entry name" value="ZINC_FINGER_C2H2_1"/>
    <property type="match status" value="1"/>
</dbReference>
<keyword evidence="4" id="KW-1185">Reference proteome</keyword>
<evidence type="ECO:0000313" key="4">
    <source>
        <dbReference type="Proteomes" id="UP001458880"/>
    </source>
</evidence>
<evidence type="ECO:0000259" key="2">
    <source>
        <dbReference type="PROSITE" id="PS50157"/>
    </source>
</evidence>
<keyword evidence="1" id="KW-0862">Zinc</keyword>
<accession>A0AAW1MTM9</accession>
<dbReference type="Gene3D" id="3.30.160.60">
    <property type="entry name" value="Classic Zinc Finger"/>
    <property type="match status" value="1"/>
</dbReference>
<keyword evidence="1" id="KW-0479">Metal-binding</keyword>
<feature type="domain" description="C2H2-type" evidence="2">
    <location>
        <begin position="42"/>
        <end position="70"/>
    </location>
</feature>
<dbReference type="Pfam" id="PF13894">
    <property type="entry name" value="zf-C2H2_4"/>
    <property type="match status" value="1"/>
</dbReference>
<dbReference type="EMBL" id="JASPKY010000030">
    <property type="protein sequence ID" value="KAK9747500.1"/>
    <property type="molecule type" value="Genomic_DNA"/>
</dbReference>
<reference evidence="3 4" key="1">
    <citation type="journal article" date="2024" name="BMC Genomics">
        <title>De novo assembly and annotation of Popillia japonica's genome with initial clues to its potential as an invasive pest.</title>
        <authorList>
            <person name="Cucini C."/>
            <person name="Boschi S."/>
            <person name="Funari R."/>
            <person name="Cardaioli E."/>
            <person name="Iannotti N."/>
            <person name="Marturano G."/>
            <person name="Paoli F."/>
            <person name="Bruttini M."/>
            <person name="Carapelli A."/>
            <person name="Frati F."/>
            <person name="Nardi F."/>
        </authorList>
    </citation>
    <scope>NUCLEOTIDE SEQUENCE [LARGE SCALE GENOMIC DNA]</scope>
    <source>
        <strain evidence="3">DMR45628</strain>
    </source>
</reference>
<dbReference type="GO" id="GO:0008270">
    <property type="term" value="F:zinc ion binding"/>
    <property type="evidence" value="ECO:0007669"/>
    <property type="project" value="UniProtKB-KW"/>
</dbReference>
<dbReference type="InterPro" id="IPR013087">
    <property type="entry name" value="Znf_C2H2_type"/>
</dbReference>
<organism evidence="3 4">
    <name type="scientific">Popillia japonica</name>
    <name type="common">Japanese beetle</name>
    <dbReference type="NCBI Taxonomy" id="7064"/>
    <lineage>
        <taxon>Eukaryota</taxon>
        <taxon>Metazoa</taxon>
        <taxon>Ecdysozoa</taxon>
        <taxon>Arthropoda</taxon>
        <taxon>Hexapoda</taxon>
        <taxon>Insecta</taxon>
        <taxon>Pterygota</taxon>
        <taxon>Neoptera</taxon>
        <taxon>Endopterygota</taxon>
        <taxon>Coleoptera</taxon>
        <taxon>Polyphaga</taxon>
        <taxon>Scarabaeiformia</taxon>
        <taxon>Scarabaeidae</taxon>
        <taxon>Rutelinae</taxon>
        <taxon>Popillia</taxon>
    </lineage>
</organism>
<dbReference type="Proteomes" id="UP001458880">
    <property type="component" value="Unassembled WGS sequence"/>
</dbReference>
<dbReference type="SMART" id="SM00355">
    <property type="entry name" value="ZnF_C2H2"/>
    <property type="match status" value="1"/>
</dbReference>
<proteinExistence type="predicted"/>
<name>A0AAW1MTM9_POPJA</name>